<evidence type="ECO:0000313" key="3">
    <source>
        <dbReference type="EMBL" id="KAJ5712749.1"/>
    </source>
</evidence>
<dbReference type="AlphaFoldDB" id="A0AAD6HGJ9"/>
<dbReference type="PROSITE" id="PS51462">
    <property type="entry name" value="NUDIX"/>
    <property type="match status" value="1"/>
</dbReference>
<feature type="domain" description="Nudix hydrolase" evidence="2">
    <location>
        <begin position="15"/>
        <end position="155"/>
    </location>
</feature>
<organism evidence="3 4">
    <name type="scientific">Penicillium malachiteum</name>
    <dbReference type="NCBI Taxonomy" id="1324776"/>
    <lineage>
        <taxon>Eukaryota</taxon>
        <taxon>Fungi</taxon>
        <taxon>Dikarya</taxon>
        <taxon>Ascomycota</taxon>
        <taxon>Pezizomycotina</taxon>
        <taxon>Eurotiomycetes</taxon>
        <taxon>Eurotiomycetidae</taxon>
        <taxon>Eurotiales</taxon>
        <taxon>Aspergillaceae</taxon>
        <taxon>Penicillium</taxon>
    </lineage>
</organism>
<keyword evidence="1" id="KW-0378">Hydrolase</keyword>
<sequence length="183" mass="20810">MATSPNITTQYTSEQFVESSGAILFDLSNGKNKTVCLIHYHAKDEWLLAKGRRNCGESRQEAALREIHEETGYQAHLYPVTMYTRAPPIDERGHMPDIPRLYPDIVEPFMVTMRHLGTDGVKDVKIIWWFIAALDEGVVPGSASGEEQFTPEFFPLQQALEKLSFQNDRDVLREAISLVNTRL</sequence>
<dbReference type="InterPro" id="IPR051325">
    <property type="entry name" value="Nudix_hydrolase_domain"/>
</dbReference>
<comment type="caution">
    <text evidence="3">The sequence shown here is derived from an EMBL/GenBank/DDBJ whole genome shotgun (WGS) entry which is preliminary data.</text>
</comment>
<dbReference type="PANTHER" id="PTHR21340">
    <property type="entry name" value="DIADENOSINE 5,5-P1,P4-TETRAPHOSPHATE PYROPHOSPHOHYDROLASE MUTT"/>
    <property type="match status" value="1"/>
</dbReference>
<protein>
    <recommendedName>
        <fullName evidence="2">Nudix hydrolase domain-containing protein</fullName>
    </recommendedName>
</protein>
<dbReference type="InterPro" id="IPR020084">
    <property type="entry name" value="NUDIX_hydrolase_CS"/>
</dbReference>
<keyword evidence="4" id="KW-1185">Reference proteome</keyword>
<dbReference type="GO" id="GO:0006167">
    <property type="term" value="P:AMP biosynthetic process"/>
    <property type="evidence" value="ECO:0007669"/>
    <property type="project" value="TreeGrafter"/>
</dbReference>
<reference evidence="3" key="2">
    <citation type="submission" date="2023-01" db="EMBL/GenBank/DDBJ databases">
        <authorList>
            <person name="Petersen C."/>
        </authorList>
    </citation>
    <scope>NUCLEOTIDE SEQUENCE</scope>
    <source>
        <strain evidence="3">IBT 17514</strain>
    </source>
</reference>
<dbReference type="InterPro" id="IPR000086">
    <property type="entry name" value="NUDIX_hydrolase_dom"/>
</dbReference>
<dbReference type="GO" id="GO:0004081">
    <property type="term" value="F:bis(5'-nucleosyl)-tetraphosphatase (asymmetrical) activity"/>
    <property type="evidence" value="ECO:0007669"/>
    <property type="project" value="TreeGrafter"/>
</dbReference>
<evidence type="ECO:0000259" key="2">
    <source>
        <dbReference type="PROSITE" id="PS51462"/>
    </source>
</evidence>
<accession>A0AAD6HGJ9</accession>
<reference evidence="3" key="1">
    <citation type="journal article" date="2023" name="IMA Fungus">
        <title>Comparative genomic study of the Penicillium genus elucidates a diverse pangenome and 15 lateral gene transfer events.</title>
        <authorList>
            <person name="Petersen C."/>
            <person name="Sorensen T."/>
            <person name="Nielsen M.R."/>
            <person name="Sondergaard T.E."/>
            <person name="Sorensen J.L."/>
            <person name="Fitzpatrick D.A."/>
            <person name="Frisvad J.C."/>
            <person name="Nielsen K.L."/>
        </authorList>
    </citation>
    <scope>NUCLEOTIDE SEQUENCE</scope>
    <source>
        <strain evidence="3">IBT 17514</strain>
    </source>
</reference>
<evidence type="ECO:0000313" key="4">
    <source>
        <dbReference type="Proteomes" id="UP001215712"/>
    </source>
</evidence>
<gene>
    <name evidence="3" type="ORF">N7493_009217</name>
</gene>
<dbReference type="Gene3D" id="3.90.79.10">
    <property type="entry name" value="Nucleoside Triphosphate Pyrophosphohydrolase"/>
    <property type="match status" value="1"/>
</dbReference>
<dbReference type="SUPFAM" id="SSF55811">
    <property type="entry name" value="Nudix"/>
    <property type="match status" value="1"/>
</dbReference>
<dbReference type="Pfam" id="PF00293">
    <property type="entry name" value="NUDIX"/>
    <property type="match status" value="1"/>
</dbReference>
<dbReference type="GO" id="GO:0006754">
    <property type="term" value="P:ATP biosynthetic process"/>
    <property type="evidence" value="ECO:0007669"/>
    <property type="project" value="TreeGrafter"/>
</dbReference>
<dbReference type="EMBL" id="JAQJAN010000013">
    <property type="protein sequence ID" value="KAJ5712749.1"/>
    <property type="molecule type" value="Genomic_DNA"/>
</dbReference>
<proteinExistence type="predicted"/>
<dbReference type="PANTHER" id="PTHR21340:SF0">
    <property type="entry name" value="BIS(5'-NUCLEOSYL)-TETRAPHOSPHATASE [ASYMMETRICAL]"/>
    <property type="match status" value="1"/>
</dbReference>
<dbReference type="InterPro" id="IPR015797">
    <property type="entry name" value="NUDIX_hydrolase-like_dom_sf"/>
</dbReference>
<name>A0AAD6HGJ9_9EURO</name>
<evidence type="ECO:0000256" key="1">
    <source>
        <dbReference type="ARBA" id="ARBA00022801"/>
    </source>
</evidence>
<dbReference type="Proteomes" id="UP001215712">
    <property type="component" value="Unassembled WGS sequence"/>
</dbReference>
<dbReference type="PROSITE" id="PS00893">
    <property type="entry name" value="NUDIX_BOX"/>
    <property type="match status" value="1"/>
</dbReference>